<evidence type="ECO:0000256" key="7">
    <source>
        <dbReference type="ARBA" id="ARBA00022603"/>
    </source>
</evidence>
<dbReference type="InterPro" id="IPR004383">
    <property type="entry name" value="rRNA_lsu_MTrfase_RlmN/Cfr"/>
</dbReference>
<keyword evidence="10" id="KW-0479">Metal-binding</keyword>
<evidence type="ECO:0000256" key="9">
    <source>
        <dbReference type="ARBA" id="ARBA00022691"/>
    </source>
</evidence>
<evidence type="ECO:0000256" key="8">
    <source>
        <dbReference type="ARBA" id="ARBA00022679"/>
    </source>
</evidence>
<keyword evidence="12" id="KW-0411">Iron-sulfur</keyword>
<dbReference type="GO" id="GO:0005737">
    <property type="term" value="C:cytoplasm"/>
    <property type="evidence" value="ECO:0007669"/>
    <property type="project" value="UniProtKB-SubCell"/>
</dbReference>
<reference evidence="15 16" key="1">
    <citation type="submission" date="2020-06" db="EMBL/GenBank/DDBJ databases">
        <title>High-quality draft genome of sulfate reducer Desulfobacter latus type strain AcrS2 isolated from marine sediment.</title>
        <authorList>
            <person name="Hoppe M."/>
            <person name="Larsen C.K."/>
            <person name="Marshall I.P.G."/>
            <person name="Schramm A."/>
            <person name="Marietou A.G."/>
        </authorList>
    </citation>
    <scope>NUCLEOTIDE SEQUENCE [LARGE SCALE GENOMIC DNA]</scope>
    <source>
        <strain evidence="15 16">AcRS2</strain>
    </source>
</reference>
<keyword evidence="6" id="KW-0698">rRNA processing</keyword>
<keyword evidence="4" id="KW-0004">4Fe-4S</keyword>
<dbReference type="PROSITE" id="PS51918">
    <property type="entry name" value="RADICAL_SAM"/>
    <property type="match status" value="1"/>
</dbReference>
<evidence type="ECO:0000259" key="14">
    <source>
        <dbReference type="PROSITE" id="PS51918"/>
    </source>
</evidence>
<dbReference type="EMBL" id="JACADJ010000004">
    <property type="protein sequence ID" value="NWH03773.1"/>
    <property type="molecule type" value="Genomic_DNA"/>
</dbReference>
<comment type="subcellular location">
    <subcellularLocation>
        <location evidence="2">Cytoplasm</location>
    </subcellularLocation>
</comment>
<dbReference type="GO" id="GO:0070475">
    <property type="term" value="P:rRNA base methylation"/>
    <property type="evidence" value="ECO:0007669"/>
    <property type="project" value="InterPro"/>
</dbReference>
<evidence type="ECO:0000256" key="5">
    <source>
        <dbReference type="ARBA" id="ARBA00022490"/>
    </source>
</evidence>
<evidence type="ECO:0000256" key="2">
    <source>
        <dbReference type="ARBA" id="ARBA00004496"/>
    </source>
</evidence>
<dbReference type="AlphaFoldDB" id="A0A850SWH4"/>
<dbReference type="PIRSF" id="PIRSF006004">
    <property type="entry name" value="CHP00048"/>
    <property type="match status" value="1"/>
</dbReference>
<dbReference type="Pfam" id="PF04055">
    <property type="entry name" value="Radical_SAM"/>
    <property type="match status" value="1"/>
</dbReference>
<dbReference type="InterPro" id="IPR013785">
    <property type="entry name" value="Aldolase_TIM"/>
</dbReference>
<dbReference type="RefSeq" id="WP_178365225.1">
    <property type="nucleotide sequence ID" value="NZ_JACADJ010000004.1"/>
</dbReference>
<comment type="similarity">
    <text evidence="3">Belongs to the radical SAM superfamily. RlmN family.</text>
</comment>
<dbReference type="GO" id="GO:0046872">
    <property type="term" value="F:metal ion binding"/>
    <property type="evidence" value="ECO:0007669"/>
    <property type="project" value="UniProtKB-KW"/>
</dbReference>
<keyword evidence="7 15" id="KW-0489">Methyltransferase</keyword>
<dbReference type="SFLD" id="SFLDS00029">
    <property type="entry name" value="Radical_SAM"/>
    <property type="match status" value="1"/>
</dbReference>
<accession>A0A850SWH4</accession>
<evidence type="ECO:0000256" key="10">
    <source>
        <dbReference type="ARBA" id="ARBA00022723"/>
    </source>
</evidence>
<keyword evidence="13" id="KW-1015">Disulfide bond</keyword>
<feature type="domain" description="Radical SAM core" evidence="14">
    <location>
        <begin position="101"/>
        <end position="332"/>
    </location>
</feature>
<dbReference type="GO" id="GO:0008173">
    <property type="term" value="F:RNA methyltransferase activity"/>
    <property type="evidence" value="ECO:0007669"/>
    <property type="project" value="InterPro"/>
</dbReference>
<comment type="cofactor">
    <cofactor evidence="1">
        <name>[4Fe-4S] cluster</name>
        <dbReference type="ChEBI" id="CHEBI:49883"/>
    </cofactor>
</comment>
<dbReference type="InterPro" id="IPR027492">
    <property type="entry name" value="RNA_MTrfase_RlmN"/>
</dbReference>
<dbReference type="NCBIfam" id="TIGR00048">
    <property type="entry name" value="rRNA_mod_RlmN"/>
    <property type="match status" value="1"/>
</dbReference>
<organism evidence="15 16">
    <name type="scientific">Desulfobacter latus</name>
    <dbReference type="NCBI Taxonomy" id="2292"/>
    <lineage>
        <taxon>Bacteria</taxon>
        <taxon>Pseudomonadati</taxon>
        <taxon>Thermodesulfobacteriota</taxon>
        <taxon>Desulfobacteria</taxon>
        <taxon>Desulfobacterales</taxon>
        <taxon>Desulfobacteraceae</taxon>
        <taxon>Desulfobacter</taxon>
    </lineage>
</organism>
<dbReference type="InterPro" id="IPR040072">
    <property type="entry name" value="Methyltransferase_A"/>
</dbReference>
<proteinExistence type="inferred from homology"/>
<evidence type="ECO:0000256" key="1">
    <source>
        <dbReference type="ARBA" id="ARBA00001966"/>
    </source>
</evidence>
<protein>
    <submittedName>
        <fullName evidence="15">23S rRNA (Adenine(2503)-C(2))-methyltransferase RlmN</fullName>
        <ecNumber evidence="15">2.1.1.192</ecNumber>
    </submittedName>
</protein>
<evidence type="ECO:0000256" key="11">
    <source>
        <dbReference type="ARBA" id="ARBA00023004"/>
    </source>
</evidence>
<dbReference type="PANTHER" id="PTHR30544:SF5">
    <property type="entry name" value="RADICAL SAM CORE DOMAIN-CONTAINING PROTEIN"/>
    <property type="match status" value="1"/>
</dbReference>
<dbReference type="GO" id="GO:0051539">
    <property type="term" value="F:4 iron, 4 sulfur cluster binding"/>
    <property type="evidence" value="ECO:0007669"/>
    <property type="project" value="UniProtKB-KW"/>
</dbReference>
<evidence type="ECO:0000313" key="16">
    <source>
        <dbReference type="Proteomes" id="UP000553343"/>
    </source>
</evidence>
<dbReference type="SFLD" id="SFLDG01062">
    <property type="entry name" value="methyltransferase_(Class_A)"/>
    <property type="match status" value="1"/>
</dbReference>
<dbReference type="CDD" id="cd01335">
    <property type="entry name" value="Radical_SAM"/>
    <property type="match status" value="1"/>
</dbReference>
<sequence length="343" mass="38263">MERIIDIFGLTLDQLTRTLRNDYGKGLFHAEALYREMFKNGGKNIGNAPEFKSSLKFWTELEKALVPVSGKVEETFKAGELVKFITRLRDGLKIESVIIPMTRHNTLCVSSQVGCKMGCRFCQTARMGFKRSLSTSEIVGQVFNARHTLGHDIKNIVFMGMGEPFDNFDAVMTAVNVLNSQKGCDIALRHMTISTCGVVPGIERLAQMNLPNIRLAISINGPDDDTRSALMPVNRHWPLAALKKSLDAYPLPPRGVFLFEYILIKGVNDAMDHARALARFIHPLPVRLNLIPYNPVTGFDHQSPSDEQMHDFAQTLTDKGIFVIKRWSKGRSVSAGCGQLGKI</sequence>
<keyword evidence="8 15" id="KW-0808">Transferase</keyword>
<dbReference type="PANTHER" id="PTHR30544">
    <property type="entry name" value="23S RRNA METHYLTRANSFERASE"/>
    <property type="match status" value="1"/>
</dbReference>
<dbReference type="EC" id="2.1.1.192" evidence="15"/>
<dbReference type="GO" id="GO:0030488">
    <property type="term" value="P:tRNA methylation"/>
    <property type="evidence" value="ECO:0007669"/>
    <property type="project" value="InterPro"/>
</dbReference>
<dbReference type="Gene3D" id="3.20.20.70">
    <property type="entry name" value="Aldolase class I"/>
    <property type="match status" value="1"/>
</dbReference>
<name>A0A850SWH4_9BACT</name>
<dbReference type="InterPro" id="IPR007197">
    <property type="entry name" value="rSAM"/>
</dbReference>
<evidence type="ECO:0000256" key="6">
    <source>
        <dbReference type="ARBA" id="ARBA00022552"/>
    </source>
</evidence>
<dbReference type="SFLD" id="SFLDF00275">
    <property type="entry name" value="adenosine_C2_methyltransferase"/>
    <property type="match status" value="1"/>
</dbReference>
<evidence type="ECO:0000256" key="12">
    <source>
        <dbReference type="ARBA" id="ARBA00023014"/>
    </source>
</evidence>
<dbReference type="Proteomes" id="UP000553343">
    <property type="component" value="Unassembled WGS sequence"/>
</dbReference>
<comment type="caution">
    <text evidence="15">The sequence shown here is derived from an EMBL/GenBank/DDBJ whole genome shotgun (WGS) entry which is preliminary data.</text>
</comment>
<gene>
    <name evidence="15" type="primary">rlmN</name>
    <name evidence="15" type="ORF">HXW94_01995</name>
</gene>
<keyword evidence="9" id="KW-0949">S-adenosyl-L-methionine</keyword>
<evidence type="ECO:0000256" key="3">
    <source>
        <dbReference type="ARBA" id="ARBA00007544"/>
    </source>
</evidence>
<evidence type="ECO:0000256" key="4">
    <source>
        <dbReference type="ARBA" id="ARBA00022485"/>
    </source>
</evidence>
<dbReference type="InterPro" id="IPR058240">
    <property type="entry name" value="rSAM_sf"/>
</dbReference>
<evidence type="ECO:0000313" key="15">
    <source>
        <dbReference type="EMBL" id="NWH03773.1"/>
    </source>
</evidence>
<keyword evidence="11" id="KW-0408">Iron</keyword>
<keyword evidence="5" id="KW-0963">Cytoplasm</keyword>
<dbReference type="SUPFAM" id="SSF102114">
    <property type="entry name" value="Radical SAM enzymes"/>
    <property type="match status" value="1"/>
</dbReference>
<keyword evidence="16" id="KW-1185">Reference proteome</keyword>
<evidence type="ECO:0000256" key="13">
    <source>
        <dbReference type="ARBA" id="ARBA00023157"/>
    </source>
</evidence>